<organism evidence="2 3">
    <name type="scientific">Acidipila rosea</name>
    <dbReference type="NCBI Taxonomy" id="768535"/>
    <lineage>
        <taxon>Bacteria</taxon>
        <taxon>Pseudomonadati</taxon>
        <taxon>Acidobacteriota</taxon>
        <taxon>Terriglobia</taxon>
        <taxon>Terriglobales</taxon>
        <taxon>Acidobacteriaceae</taxon>
        <taxon>Acidipila</taxon>
    </lineage>
</organism>
<dbReference type="EMBL" id="SMGK01000006">
    <property type="protein sequence ID" value="TCK70856.1"/>
    <property type="molecule type" value="Genomic_DNA"/>
</dbReference>
<dbReference type="Proteomes" id="UP000295210">
    <property type="component" value="Unassembled WGS sequence"/>
</dbReference>
<dbReference type="OrthoDB" id="9806699at2"/>
<name>A0A4R1KZ79_9BACT</name>
<keyword evidence="1" id="KW-0812">Transmembrane</keyword>
<gene>
    <name evidence="2" type="ORF">C7378_3245</name>
</gene>
<sequence length="175" mass="19033">MSAYLLILAAVFSRIMPHSWLNFTAVGGGLLFFGGRRPLRQAWIPVLLMAATDYYLTTFAYGYSFHAQDYLLTWTWYAAVVILGHLMLRGRPSPARVGGAVLLASTSFFAISNYAVWIGSLLYPHTLSGLATCYAAALPFYRNDLLSTALVAGLAYGLPEAASRLAAQRSVRSAA</sequence>
<reference evidence="2 3" key="1">
    <citation type="submission" date="2019-03" db="EMBL/GenBank/DDBJ databases">
        <title>Genomic Encyclopedia of Type Strains, Phase IV (KMG-IV): sequencing the most valuable type-strain genomes for metagenomic binning, comparative biology and taxonomic classification.</title>
        <authorList>
            <person name="Goeker M."/>
        </authorList>
    </citation>
    <scope>NUCLEOTIDE SEQUENCE [LARGE SCALE GENOMIC DNA]</scope>
    <source>
        <strain evidence="2 3">DSM 103428</strain>
    </source>
</reference>
<evidence type="ECO:0000313" key="2">
    <source>
        <dbReference type="EMBL" id="TCK70856.1"/>
    </source>
</evidence>
<feature type="transmembrane region" description="Helical" evidence="1">
    <location>
        <begin position="70"/>
        <end position="88"/>
    </location>
</feature>
<keyword evidence="1" id="KW-1133">Transmembrane helix</keyword>
<dbReference type="InterPro" id="IPR046487">
    <property type="entry name" value="DUF6580"/>
</dbReference>
<dbReference type="Pfam" id="PF20221">
    <property type="entry name" value="DUF6580"/>
    <property type="match status" value="1"/>
</dbReference>
<proteinExistence type="predicted"/>
<dbReference type="RefSeq" id="WP_131998940.1">
    <property type="nucleotide sequence ID" value="NZ_SMGK01000006.1"/>
</dbReference>
<keyword evidence="3" id="KW-1185">Reference proteome</keyword>
<evidence type="ECO:0000313" key="3">
    <source>
        <dbReference type="Proteomes" id="UP000295210"/>
    </source>
</evidence>
<evidence type="ECO:0000256" key="1">
    <source>
        <dbReference type="SAM" id="Phobius"/>
    </source>
</evidence>
<comment type="caution">
    <text evidence="2">The sequence shown here is derived from an EMBL/GenBank/DDBJ whole genome shotgun (WGS) entry which is preliminary data.</text>
</comment>
<accession>A0A4R1KZ79</accession>
<feature type="transmembrane region" description="Helical" evidence="1">
    <location>
        <begin position="100"/>
        <end position="123"/>
    </location>
</feature>
<feature type="transmembrane region" description="Helical" evidence="1">
    <location>
        <begin position="42"/>
        <end position="64"/>
    </location>
</feature>
<dbReference type="AlphaFoldDB" id="A0A4R1KZ79"/>
<feature type="transmembrane region" description="Helical" evidence="1">
    <location>
        <begin position="6"/>
        <end position="33"/>
    </location>
</feature>
<protein>
    <submittedName>
        <fullName evidence="2">Uncharacterized protein</fullName>
    </submittedName>
</protein>
<keyword evidence="1" id="KW-0472">Membrane</keyword>